<geneLocation type="plasmid" evidence="2">
    <name>prgalie4872c</name>
</geneLocation>
<evidence type="ECO:0000313" key="2">
    <source>
        <dbReference type="Proteomes" id="UP000184749"/>
    </source>
</evidence>
<sequence length="429" mass="46923">MHILMFGKMPPIQGGVSKATWVAATDLVTAGHTVTFISNANSMGYGFRQMASASGIEATIARFAGKLEIRQVEAVPGLSYIPWAPPYLSQLLGNAIAAAKSRTPDLVIGWYLEPYGVAASIFGRLADTQVILRHAGSDLGRLKKVADLAPLYDHCLATASRVVASNNQEAMQILLDAGVRRESLVQARGRRLDDSFCEPTRLDFEVLVEEAEAFFSNYGFQRDFLKMLTDWNREGLRCSDPIVGSYGKIGTAKGTYGLIDALDLLADRNVPVAYRALWSAAPDRFAQAFNHLASKKRLRGRTIILPPLPPWKVPAFIRSCSVITFLENNFPITFHGPQVPREVLACGTSLILSGEICSKVFFAAELADRTNVLRVGDPNNVAELASVLELAITDREMRASLSHHGKTLSRTIESTALPHDPLIDVIRSM</sequence>
<reference evidence="1 2" key="1">
    <citation type="submission" date="2016-09" db="EMBL/GenBank/DDBJ databases">
        <title>The complete genome sequences of Rhizobium gallicum, symbiovars gallicum and phaseoli, symbionts associated to common bean (Phaseolus vulgaris).</title>
        <authorList>
            <person name="Bustos P."/>
            <person name="Santamaria R.I."/>
            <person name="Perez-Carrascal O.M."/>
            <person name="Juarez S."/>
            <person name="Lozano L."/>
            <person name="Martinez-Flores I."/>
            <person name="Martinez-Romero E."/>
            <person name="Cevallos M."/>
            <person name="Romero D."/>
            <person name="Davila G."/>
            <person name="Gonzalez V."/>
        </authorList>
    </citation>
    <scope>NUCLEOTIDE SEQUENCE [LARGE SCALE GENOMIC DNA]</scope>
    <source>
        <strain evidence="1 2">IE4872</strain>
        <plasmid evidence="2">prgalie4872c</plasmid>
    </source>
</reference>
<dbReference type="RefSeq" id="WP_074070804.1">
    <property type="nucleotide sequence ID" value="NZ_CP017104.1"/>
</dbReference>
<dbReference type="Gene3D" id="3.40.50.2000">
    <property type="entry name" value="Glycogen Phosphorylase B"/>
    <property type="match status" value="2"/>
</dbReference>
<dbReference type="Proteomes" id="UP000184749">
    <property type="component" value="Plasmid pRgalIE4872c"/>
</dbReference>
<proteinExistence type="predicted"/>
<keyword evidence="1" id="KW-0614">Plasmid</keyword>
<dbReference type="EMBL" id="CP017104">
    <property type="protein sequence ID" value="APO70275.1"/>
    <property type="molecule type" value="Genomic_DNA"/>
</dbReference>
<keyword evidence="1" id="KW-0808">Transferase</keyword>
<protein>
    <submittedName>
        <fullName evidence="1">Glycosyltransferase family 1 protein</fullName>
    </submittedName>
</protein>
<organism evidence="1 2">
    <name type="scientific">Rhizobium gallicum</name>
    <dbReference type="NCBI Taxonomy" id="56730"/>
    <lineage>
        <taxon>Bacteria</taxon>
        <taxon>Pseudomonadati</taxon>
        <taxon>Pseudomonadota</taxon>
        <taxon>Alphaproteobacteria</taxon>
        <taxon>Hyphomicrobiales</taxon>
        <taxon>Rhizobiaceae</taxon>
        <taxon>Rhizobium/Agrobacterium group</taxon>
        <taxon>Rhizobium</taxon>
    </lineage>
</organism>
<accession>A0A1L5NQU1</accession>
<dbReference type="AlphaFoldDB" id="A0A1L5NQU1"/>
<dbReference type="SUPFAM" id="SSF53756">
    <property type="entry name" value="UDP-Glycosyltransferase/glycogen phosphorylase"/>
    <property type="match status" value="1"/>
</dbReference>
<dbReference type="OrthoDB" id="3318784at2"/>
<evidence type="ECO:0000313" key="1">
    <source>
        <dbReference type="EMBL" id="APO70275.1"/>
    </source>
</evidence>
<name>A0A1L5NQU1_9HYPH</name>
<gene>
    <name evidence="1" type="ORF">IE4872_PC00248</name>
</gene>
<dbReference type="GO" id="GO:0016740">
    <property type="term" value="F:transferase activity"/>
    <property type="evidence" value="ECO:0007669"/>
    <property type="project" value="UniProtKB-KW"/>
</dbReference>